<evidence type="ECO:0000313" key="2">
    <source>
        <dbReference type="Proteomes" id="UP001152607"/>
    </source>
</evidence>
<keyword evidence="2" id="KW-1185">Reference proteome</keyword>
<accession>A0A9W4USM6</accession>
<dbReference type="AlphaFoldDB" id="A0A9W4USM6"/>
<sequence>MTSDIPVHGPGIMYVLSSLSSAPGNQLTESAFNSWYIEEHMPEIIATSGMPNAFRNVHVDKSSPHGTSECPKPFLAFYPMKDLAFTQSEAFRKIRVKSDRLPGTGVVFDMADFDIGYYGLVSKSGEARGTPRFFATAGVAVGDEVADGDVEAGFDRQTAAVSQTENYIHSRRFKLQYSRTNAQSRALKGLVATGDGSNVELPTWLAIHSFSAEPSSDVRKIIETESNDALRNSKQFQIDSYRSQSVQGQGRIFDTDEDGIV</sequence>
<evidence type="ECO:0008006" key="3">
    <source>
        <dbReference type="Google" id="ProtNLM"/>
    </source>
</evidence>
<proteinExistence type="predicted"/>
<dbReference type="OrthoDB" id="2851338at2759"/>
<comment type="caution">
    <text evidence="1">The sequence shown here is derived from an EMBL/GenBank/DDBJ whole genome shotgun (WGS) entry which is preliminary data.</text>
</comment>
<reference evidence="1" key="1">
    <citation type="submission" date="2023-01" db="EMBL/GenBank/DDBJ databases">
        <authorList>
            <person name="Van Ghelder C."/>
            <person name="Rancurel C."/>
        </authorList>
    </citation>
    <scope>NUCLEOTIDE SEQUENCE</scope>
    <source>
        <strain evidence="1">CNCM I-4278</strain>
    </source>
</reference>
<organism evidence="1 2">
    <name type="scientific">Periconia digitata</name>
    <dbReference type="NCBI Taxonomy" id="1303443"/>
    <lineage>
        <taxon>Eukaryota</taxon>
        <taxon>Fungi</taxon>
        <taxon>Dikarya</taxon>
        <taxon>Ascomycota</taxon>
        <taxon>Pezizomycotina</taxon>
        <taxon>Dothideomycetes</taxon>
        <taxon>Pleosporomycetidae</taxon>
        <taxon>Pleosporales</taxon>
        <taxon>Massarineae</taxon>
        <taxon>Periconiaceae</taxon>
        <taxon>Periconia</taxon>
    </lineage>
</organism>
<protein>
    <recommendedName>
        <fullName evidence="3">EthD domain-containing protein</fullName>
    </recommendedName>
</protein>
<name>A0A9W4USM6_9PLEO</name>
<evidence type="ECO:0000313" key="1">
    <source>
        <dbReference type="EMBL" id="CAI6341335.1"/>
    </source>
</evidence>
<dbReference type="Proteomes" id="UP001152607">
    <property type="component" value="Unassembled WGS sequence"/>
</dbReference>
<gene>
    <name evidence="1" type="ORF">PDIGIT_LOCUS14531</name>
</gene>
<dbReference type="EMBL" id="CAOQHR010000011">
    <property type="protein sequence ID" value="CAI6341335.1"/>
    <property type="molecule type" value="Genomic_DNA"/>
</dbReference>